<evidence type="ECO:0000256" key="1">
    <source>
        <dbReference type="ARBA" id="ARBA00004308"/>
    </source>
</evidence>
<reference evidence="5" key="2">
    <citation type="submission" date="2025-09" db="UniProtKB">
        <authorList>
            <consortium name="Ensembl"/>
        </authorList>
    </citation>
    <scope>IDENTIFICATION</scope>
</reference>
<dbReference type="Proteomes" id="UP000472260">
    <property type="component" value="Unassembled WGS sequence"/>
</dbReference>
<evidence type="ECO:0000313" key="6">
    <source>
        <dbReference type="Proteomes" id="UP000472260"/>
    </source>
</evidence>
<evidence type="ECO:0000256" key="4">
    <source>
        <dbReference type="ARBA" id="ARBA00023136"/>
    </source>
</evidence>
<evidence type="ECO:0000256" key="2">
    <source>
        <dbReference type="ARBA" id="ARBA00022553"/>
    </source>
</evidence>
<evidence type="ECO:0000256" key="3">
    <source>
        <dbReference type="ARBA" id="ARBA00022737"/>
    </source>
</evidence>
<keyword evidence="2" id="KW-0597">Phosphoprotein</keyword>
<keyword evidence="3" id="KW-0677">Repeat</keyword>
<name>A0A671NJU8_9TELE</name>
<keyword evidence="6" id="KW-1185">Reference proteome</keyword>
<protein>
    <submittedName>
        <fullName evidence="5">Uncharacterized protein</fullName>
    </submittedName>
</protein>
<dbReference type="PANTHER" id="PTHR14514:SF4">
    <property type="entry name" value="NESPRIN-2"/>
    <property type="match status" value="1"/>
</dbReference>
<evidence type="ECO:0000313" key="5">
    <source>
        <dbReference type="Ensembl" id="ENSSANP00000045081.1"/>
    </source>
</evidence>
<sequence length="86" mass="9854">MLTLTRKSHGASPVYEVRKLKETLVTVQQLDKNMSNLRTWLSRVEGELAKPIIYSICHSDEIQRKLAEHQVVGAFINKTTITNIYV</sequence>
<comment type="subcellular location">
    <subcellularLocation>
        <location evidence="1">Endomembrane system</location>
    </subcellularLocation>
</comment>
<organism evidence="5 6">
    <name type="scientific">Sinocyclocheilus anshuiensis</name>
    <dbReference type="NCBI Taxonomy" id="1608454"/>
    <lineage>
        <taxon>Eukaryota</taxon>
        <taxon>Metazoa</taxon>
        <taxon>Chordata</taxon>
        <taxon>Craniata</taxon>
        <taxon>Vertebrata</taxon>
        <taxon>Euteleostomi</taxon>
        <taxon>Actinopterygii</taxon>
        <taxon>Neopterygii</taxon>
        <taxon>Teleostei</taxon>
        <taxon>Ostariophysi</taxon>
        <taxon>Cypriniformes</taxon>
        <taxon>Cyprinidae</taxon>
        <taxon>Cyprininae</taxon>
        <taxon>Sinocyclocheilus</taxon>
    </lineage>
</organism>
<dbReference type="SUPFAM" id="SSF46966">
    <property type="entry name" value="Spectrin repeat"/>
    <property type="match status" value="1"/>
</dbReference>
<reference evidence="5" key="1">
    <citation type="submission" date="2025-08" db="UniProtKB">
        <authorList>
            <consortium name="Ensembl"/>
        </authorList>
    </citation>
    <scope>IDENTIFICATION</scope>
</reference>
<accession>A0A671NJU8</accession>
<dbReference type="AlphaFoldDB" id="A0A671NJU8"/>
<keyword evidence="4" id="KW-0472">Membrane</keyword>
<dbReference type="Ensembl" id="ENSSANT00000047947.1">
    <property type="protein sequence ID" value="ENSSANP00000045081.1"/>
    <property type="gene ID" value="ENSSANG00000022759.1"/>
</dbReference>
<dbReference type="PANTHER" id="PTHR14514">
    <property type="entry name" value="PKA ANCHORING PROTEIN"/>
    <property type="match status" value="1"/>
</dbReference>
<proteinExistence type="predicted"/>